<dbReference type="Proteomes" id="UP000291469">
    <property type="component" value="Chromosome"/>
</dbReference>
<accession>A0A411YCB8</accession>
<dbReference type="PANTHER" id="PTHR44147">
    <property type="entry name" value="DEHYDROGENASE/REDUCTASE SDR FAMILY MEMBER 1"/>
    <property type="match status" value="1"/>
</dbReference>
<sequence length="141" mass="14753">MVEAGLRSHLVTARHAAGLLIERKGMLVLTGYALPENGSGHVFYDLAMQGVGTLGAATACDLAEHDVAAVTVSPGFTRTEAILVAFGDNPLPPGSDSVEHVGRVLTALWNDPASNERSGHTVTTADLARHYRITEPGDIPA</sequence>
<dbReference type="SUPFAM" id="SSF51735">
    <property type="entry name" value="NAD(P)-binding Rossmann-fold domains"/>
    <property type="match status" value="1"/>
</dbReference>
<protein>
    <submittedName>
        <fullName evidence="1">Uncharacterized protein</fullName>
    </submittedName>
</protein>
<dbReference type="EMBL" id="CP036402">
    <property type="protein sequence ID" value="QBI18826.1"/>
    <property type="molecule type" value="Genomic_DNA"/>
</dbReference>
<evidence type="ECO:0000313" key="1">
    <source>
        <dbReference type="EMBL" id="QBI18826.1"/>
    </source>
</evidence>
<name>A0A411YCB8_9ACTN</name>
<gene>
    <name evidence="1" type="ORF">ER308_04205</name>
</gene>
<keyword evidence="2" id="KW-1185">Reference proteome</keyword>
<dbReference type="KEGG" id="erz:ER308_04205"/>
<dbReference type="RefSeq" id="WP_131153823.1">
    <property type="nucleotide sequence ID" value="NZ_CP036402.1"/>
</dbReference>
<dbReference type="OrthoDB" id="63584at2"/>
<dbReference type="AlphaFoldDB" id="A0A411YCB8"/>
<dbReference type="PANTHER" id="PTHR44147:SF2">
    <property type="entry name" value="DEHYDROGENASE_REDUCTASE SDR FAMILY MEMBER 1"/>
    <property type="match status" value="1"/>
</dbReference>
<evidence type="ECO:0000313" key="2">
    <source>
        <dbReference type="Proteomes" id="UP000291469"/>
    </source>
</evidence>
<dbReference type="Gene3D" id="3.40.50.720">
    <property type="entry name" value="NAD(P)-binding Rossmann-like Domain"/>
    <property type="match status" value="1"/>
</dbReference>
<reference evidence="1 2" key="1">
    <citation type="submission" date="2019-01" db="EMBL/GenBank/DDBJ databases">
        <title>Egibacter rhizosphaerae EGI 80759T.</title>
        <authorList>
            <person name="Chen D.-D."/>
            <person name="Tian Y."/>
            <person name="Jiao J.-Y."/>
            <person name="Zhang X.-T."/>
            <person name="Zhang Y.-G."/>
            <person name="Zhang Y."/>
            <person name="Xiao M."/>
            <person name="Shu W.-S."/>
            <person name="Li W.-J."/>
        </authorList>
    </citation>
    <scope>NUCLEOTIDE SEQUENCE [LARGE SCALE GENOMIC DNA]</scope>
    <source>
        <strain evidence="1 2">EGI 80759</strain>
    </source>
</reference>
<dbReference type="InterPro" id="IPR036291">
    <property type="entry name" value="NAD(P)-bd_dom_sf"/>
</dbReference>
<proteinExistence type="predicted"/>
<organism evidence="1 2">
    <name type="scientific">Egibacter rhizosphaerae</name>
    <dbReference type="NCBI Taxonomy" id="1670831"/>
    <lineage>
        <taxon>Bacteria</taxon>
        <taxon>Bacillati</taxon>
        <taxon>Actinomycetota</taxon>
        <taxon>Nitriliruptoria</taxon>
        <taxon>Egibacterales</taxon>
        <taxon>Egibacteraceae</taxon>
        <taxon>Egibacter</taxon>
    </lineage>
</organism>